<dbReference type="Proteomes" id="UP001430356">
    <property type="component" value="Unassembled WGS sequence"/>
</dbReference>
<gene>
    <name evidence="2" type="ORF">NESM_000335700</name>
</gene>
<feature type="region of interest" description="Disordered" evidence="1">
    <location>
        <begin position="1"/>
        <end position="185"/>
    </location>
</feature>
<protein>
    <submittedName>
        <fullName evidence="2">Uncharacterized protein</fullName>
    </submittedName>
</protein>
<feature type="region of interest" description="Disordered" evidence="1">
    <location>
        <begin position="247"/>
        <end position="279"/>
    </location>
</feature>
<feature type="compositionally biased region" description="Basic and acidic residues" evidence="1">
    <location>
        <begin position="115"/>
        <end position="132"/>
    </location>
</feature>
<reference evidence="2 3" key="1">
    <citation type="journal article" date="2021" name="MBio">
        <title>A New Model Trypanosomatid, Novymonas esmeraldas: Genomic Perception of Its 'Candidatus Pandoraea novymonadis' Endosymbiont.</title>
        <authorList>
            <person name="Zakharova A."/>
            <person name="Saura A."/>
            <person name="Butenko A."/>
            <person name="Podesvova L."/>
            <person name="Warmusova S."/>
            <person name="Kostygov A.Y."/>
            <person name="Nenarokova A."/>
            <person name="Lukes J."/>
            <person name="Opperdoes F.R."/>
            <person name="Yurchenko V."/>
        </authorList>
    </citation>
    <scope>NUCLEOTIDE SEQUENCE [LARGE SCALE GENOMIC DNA]</scope>
    <source>
        <strain evidence="2 3">E262AT.01</strain>
    </source>
</reference>
<organism evidence="2 3">
    <name type="scientific">Novymonas esmeraldas</name>
    <dbReference type="NCBI Taxonomy" id="1808958"/>
    <lineage>
        <taxon>Eukaryota</taxon>
        <taxon>Discoba</taxon>
        <taxon>Euglenozoa</taxon>
        <taxon>Kinetoplastea</taxon>
        <taxon>Metakinetoplastina</taxon>
        <taxon>Trypanosomatida</taxon>
        <taxon>Trypanosomatidae</taxon>
        <taxon>Novymonas</taxon>
    </lineage>
</organism>
<evidence type="ECO:0000313" key="3">
    <source>
        <dbReference type="Proteomes" id="UP001430356"/>
    </source>
</evidence>
<feature type="region of interest" description="Disordered" evidence="1">
    <location>
        <begin position="301"/>
        <end position="337"/>
    </location>
</feature>
<dbReference type="EMBL" id="JAECZO010000033">
    <property type="protein sequence ID" value="KAK7194216.1"/>
    <property type="molecule type" value="Genomic_DNA"/>
</dbReference>
<feature type="compositionally biased region" description="Low complexity" evidence="1">
    <location>
        <begin position="43"/>
        <end position="55"/>
    </location>
</feature>
<evidence type="ECO:0000313" key="2">
    <source>
        <dbReference type="EMBL" id="KAK7194216.1"/>
    </source>
</evidence>
<feature type="compositionally biased region" description="Pro residues" evidence="1">
    <location>
        <begin position="253"/>
        <end position="273"/>
    </location>
</feature>
<proteinExistence type="predicted"/>
<accession>A0AAW0EM40</accession>
<feature type="compositionally biased region" description="Basic and acidic residues" evidence="1">
    <location>
        <begin position="57"/>
        <end position="66"/>
    </location>
</feature>
<comment type="caution">
    <text evidence="2">The sequence shown here is derived from an EMBL/GenBank/DDBJ whole genome shotgun (WGS) entry which is preliminary data.</text>
</comment>
<evidence type="ECO:0000256" key="1">
    <source>
        <dbReference type="SAM" id="MobiDB-lite"/>
    </source>
</evidence>
<sequence>MSQRAGRDAGSARPHRDHHDHPCSSGSSTPRRGREPCGEDGGSTSSSSSSSSVRRLASRDRRERARSPTLRKRRRRRSPTASRGSRSSSRGSQSRRRHRRDHRSRPRERRRRRGRAESERSGHRRTREDRCGSSEAQRAAGEDETDHADRRGAVLGDPLPPPLSTVTVDGGIASPSPTMANTNRRHAQDGVLCSTAPTSHTETADERRQLTRTATRMRGVVGGHAGQHGAAPCSDLVLGAPSLHPLPSTSPLLHPPTPALLPTARAPPPPPPSLGDAPAADFSEDEYLAWLATPASSAKARADAASLPGTTAAPHTLPRGERVAGSLSDPRQTDRRDLAGASDVAVAPLPLSAPGAQSGADAVLVHEPGTPPPACAPAVPAELSYERGFSIFSSWEALVAAPPLSTTTPRMPRYLASSPHVTAAAAAAATQPTPSTPAAHGLALVDASLPATAAPLRGDAVRRLEEGSARTFLQHFTHGLVFVDPPWFICPALLDNCEHPYYMTWLDELEVGSVAEAVAEAKMRLQADA</sequence>
<dbReference type="AlphaFoldDB" id="A0AAW0EM40"/>
<feature type="compositionally biased region" description="Low complexity" evidence="1">
    <location>
        <begin position="79"/>
        <end position="92"/>
    </location>
</feature>
<feature type="compositionally biased region" description="Basic residues" evidence="1">
    <location>
        <begin position="69"/>
        <end position="78"/>
    </location>
</feature>
<keyword evidence="3" id="KW-1185">Reference proteome</keyword>
<name>A0AAW0EM40_9TRYP</name>
<feature type="compositionally biased region" description="Basic residues" evidence="1">
    <location>
        <begin position="93"/>
        <end position="114"/>
    </location>
</feature>